<keyword evidence="9 14" id="KW-0560">Oxidoreductase</keyword>
<dbReference type="InterPro" id="IPR036396">
    <property type="entry name" value="Cyt_P450_sf"/>
</dbReference>
<dbReference type="InterPro" id="IPR002401">
    <property type="entry name" value="Cyt_P450_E_grp-I"/>
</dbReference>
<dbReference type="PRINTS" id="PR00385">
    <property type="entry name" value="P450"/>
</dbReference>
<keyword evidence="7" id="KW-0256">Endoplasmic reticulum</keyword>
<evidence type="ECO:0000256" key="8">
    <source>
        <dbReference type="ARBA" id="ARBA00022848"/>
    </source>
</evidence>
<evidence type="ECO:0000256" key="12">
    <source>
        <dbReference type="ARBA" id="ARBA00023136"/>
    </source>
</evidence>
<keyword evidence="8" id="KW-0492">Microsome</keyword>
<keyword evidence="5 13" id="KW-0349">Heme</keyword>
<name>A0A8K0KSY0_LADFU</name>
<dbReference type="PRINTS" id="PR00463">
    <property type="entry name" value="EP450I"/>
</dbReference>
<evidence type="ECO:0008006" key="19">
    <source>
        <dbReference type="Google" id="ProtNLM"/>
    </source>
</evidence>
<keyword evidence="16" id="KW-0812">Transmembrane</keyword>
<evidence type="ECO:0000256" key="4">
    <source>
        <dbReference type="ARBA" id="ARBA00010617"/>
    </source>
</evidence>
<dbReference type="InterPro" id="IPR001128">
    <property type="entry name" value="Cyt_P450"/>
</dbReference>
<protein>
    <recommendedName>
        <fullName evidence="19">Cytochrome P450</fullName>
    </recommendedName>
</protein>
<keyword evidence="18" id="KW-1185">Reference proteome</keyword>
<comment type="caution">
    <text evidence="17">The sequence shown here is derived from an EMBL/GenBank/DDBJ whole genome shotgun (WGS) entry which is preliminary data.</text>
</comment>
<feature type="region of interest" description="Disordered" evidence="15">
    <location>
        <begin position="280"/>
        <end position="299"/>
    </location>
</feature>
<evidence type="ECO:0000256" key="14">
    <source>
        <dbReference type="RuleBase" id="RU000461"/>
    </source>
</evidence>
<dbReference type="PANTHER" id="PTHR24292:SF104">
    <property type="entry name" value="CYTOCHROME P450 308A1-RELATED"/>
    <property type="match status" value="1"/>
</dbReference>
<dbReference type="Proteomes" id="UP000792457">
    <property type="component" value="Unassembled WGS sequence"/>
</dbReference>
<comment type="subcellular location">
    <subcellularLocation>
        <location evidence="3">Endoplasmic reticulum membrane</location>
        <topology evidence="3">Peripheral membrane protein</topology>
    </subcellularLocation>
    <subcellularLocation>
        <location evidence="2">Microsome membrane</location>
        <topology evidence="2">Peripheral membrane protein</topology>
    </subcellularLocation>
</comment>
<evidence type="ECO:0000256" key="6">
    <source>
        <dbReference type="ARBA" id="ARBA00022723"/>
    </source>
</evidence>
<dbReference type="PANTHER" id="PTHR24292">
    <property type="entry name" value="CYTOCHROME P450"/>
    <property type="match status" value="1"/>
</dbReference>
<comment type="similarity">
    <text evidence="4 14">Belongs to the cytochrome P450 family.</text>
</comment>
<evidence type="ECO:0000256" key="9">
    <source>
        <dbReference type="ARBA" id="ARBA00023002"/>
    </source>
</evidence>
<dbReference type="GO" id="GO:0005506">
    <property type="term" value="F:iron ion binding"/>
    <property type="evidence" value="ECO:0007669"/>
    <property type="project" value="InterPro"/>
</dbReference>
<keyword evidence="6 13" id="KW-0479">Metal-binding</keyword>
<dbReference type="SUPFAM" id="SSF48264">
    <property type="entry name" value="Cytochrome P450"/>
    <property type="match status" value="1"/>
</dbReference>
<evidence type="ECO:0000256" key="7">
    <source>
        <dbReference type="ARBA" id="ARBA00022824"/>
    </source>
</evidence>
<dbReference type="InterPro" id="IPR050476">
    <property type="entry name" value="Insect_CytP450_Detox"/>
</dbReference>
<keyword evidence="16" id="KW-1133">Transmembrane helix</keyword>
<reference evidence="17" key="2">
    <citation type="submission" date="2017-10" db="EMBL/GenBank/DDBJ databases">
        <title>Ladona fulva Genome sequencing and assembly.</title>
        <authorList>
            <person name="Murali S."/>
            <person name="Richards S."/>
            <person name="Bandaranaike D."/>
            <person name="Bellair M."/>
            <person name="Blankenburg K."/>
            <person name="Chao H."/>
            <person name="Dinh H."/>
            <person name="Doddapaneni H."/>
            <person name="Dugan-Rocha S."/>
            <person name="Elkadiri S."/>
            <person name="Gnanaolivu R."/>
            <person name="Hernandez B."/>
            <person name="Skinner E."/>
            <person name="Javaid M."/>
            <person name="Lee S."/>
            <person name="Li M."/>
            <person name="Ming W."/>
            <person name="Munidasa M."/>
            <person name="Muniz J."/>
            <person name="Nguyen L."/>
            <person name="Hughes D."/>
            <person name="Osuji N."/>
            <person name="Pu L.-L."/>
            <person name="Puazo M."/>
            <person name="Qu C."/>
            <person name="Quiroz J."/>
            <person name="Raj R."/>
            <person name="Weissenberger G."/>
            <person name="Xin Y."/>
            <person name="Zou X."/>
            <person name="Han Y."/>
            <person name="Worley K."/>
            <person name="Muzny D."/>
            <person name="Gibbs R."/>
        </authorList>
    </citation>
    <scope>NUCLEOTIDE SEQUENCE</scope>
    <source>
        <strain evidence="17">Sampled in the wild</strain>
    </source>
</reference>
<evidence type="ECO:0000256" key="15">
    <source>
        <dbReference type="SAM" id="MobiDB-lite"/>
    </source>
</evidence>
<dbReference type="GO" id="GO:0005789">
    <property type="term" value="C:endoplasmic reticulum membrane"/>
    <property type="evidence" value="ECO:0007669"/>
    <property type="project" value="UniProtKB-SubCell"/>
</dbReference>
<keyword evidence="12 16" id="KW-0472">Membrane</keyword>
<dbReference type="EMBL" id="KZ309211">
    <property type="protein sequence ID" value="KAG8237703.1"/>
    <property type="molecule type" value="Genomic_DNA"/>
</dbReference>
<keyword evidence="11 14" id="KW-0503">Monooxygenase</keyword>
<feature type="binding site" description="axial binding residue" evidence="13">
    <location>
        <position position="471"/>
    </location>
    <ligand>
        <name>heme</name>
        <dbReference type="ChEBI" id="CHEBI:30413"/>
    </ligand>
    <ligandPart>
        <name>Fe</name>
        <dbReference type="ChEBI" id="CHEBI:18248"/>
    </ligandPart>
</feature>
<evidence type="ECO:0000256" key="11">
    <source>
        <dbReference type="ARBA" id="ARBA00023033"/>
    </source>
</evidence>
<dbReference type="CDD" id="cd11056">
    <property type="entry name" value="CYP6-like"/>
    <property type="match status" value="1"/>
</dbReference>
<sequence length="596" mass="67184">MGLLDECCLTLTIISILLLALVFWWFWMKPISNWKKRGVPCISANPLTGSLPLFFWRSFLGDVYARIYRELDGKRYGLFHMFSKPTIMVRDPEIIRDVLENSFDSFHDNGFEKEDPACEQNLAFMKGEDWEGLRDTLASTFSSSNVKQLAPLILEVCEVLEDCVSTRVDSVLDLLETGQCYVADVLSSIAFGTRGDCLLNPAGKFRKMAGKISDISLLRLLLVSRCPCMLKSLVRTSPKAVRYFHSLVEEAIRLREEEKVKRPDFLHILVELQKQGKLGMGEDVTGEKQATSEGKDDEQEWSEEALNNVTAQAVSFVVNGMNTTANTFSFCLLELAHNPEMQEKARSEVEKVLEFHGSISADALMEMPFLETVLLETVRKYPPIAYLGRSVTKNYTLPSPECNSDQEKSEEDSELCLEEGDSIIIPVLGIHMDPQYYPNPEVFDPDHFSDKNLGKRTRFAFLGFGKGPRICIGASAARTLHKRFSMLSTGDFNLPDQEFLGRHSTCDDDEIRSQLEGNPCYRISDLENILKSSKTNIHRMKLGLLQVKAAVATLLTKYEFLPSEKTSLPVKFNPANLTTSPKDGAWVKVASLKKKF</sequence>
<evidence type="ECO:0000256" key="5">
    <source>
        <dbReference type="ARBA" id="ARBA00022617"/>
    </source>
</evidence>
<evidence type="ECO:0000256" key="10">
    <source>
        <dbReference type="ARBA" id="ARBA00023004"/>
    </source>
</evidence>
<dbReference type="AlphaFoldDB" id="A0A8K0KSY0"/>
<evidence type="ECO:0000256" key="3">
    <source>
        <dbReference type="ARBA" id="ARBA00004406"/>
    </source>
</evidence>
<accession>A0A8K0KSY0</accession>
<dbReference type="PROSITE" id="PS00086">
    <property type="entry name" value="CYTOCHROME_P450"/>
    <property type="match status" value="1"/>
</dbReference>
<evidence type="ECO:0000313" key="17">
    <source>
        <dbReference type="EMBL" id="KAG8237703.1"/>
    </source>
</evidence>
<proteinExistence type="inferred from homology"/>
<dbReference type="GO" id="GO:0020037">
    <property type="term" value="F:heme binding"/>
    <property type="evidence" value="ECO:0007669"/>
    <property type="project" value="InterPro"/>
</dbReference>
<dbReference type="Pfam" id="PF00067">
    <property type="entry name" value="p450"/>
    <property type="match status" value="1"/>
</dbReference>
<reference evidence="17" key="1">
    <citation type="submission" date="2013-04" db="EMBL/GenBank/DDBJ databases">
        <authorList>
            <person name="Qu J."/>
            <person name="Murali S.C."/>
            <person name="Bandaranaike D."/>
            <person name="Bellair M."/>
            <person name="Blankenburg K."/>
            <person name="Chao H."/>
            <person name="Dinh H."/>
            <person name="Doddapaneni H."/>
            <person name="Downs B."/>
            <person name="Dugan-Rocha S."/>
            <person name="Elkadiri S."/>
            <person name="Gnanaolivu R.D."/>
            <person name="Hernandez B."/>
            <person name="Javaid M."/>
            <person name="Jayaseelan J.C."/>
            <person name="Lee S."/>
            <person name="Li M."/>
            <person name="Ming W."/>
            <person name="Munidasa M."/>
            <person name="Muniz J."/>
            <person name="Nguyen L."/>
            <person name="Ongeri F."/>
            <person name="Osuji N."/>
            <person name="Pu L.-L."/>
            <person name="Puazo M."/>
            <person name="Qu C."/>
            <person name="Quiroz J."/>
            <person name="Raj R."/>
            <person name="Weissenberger G."/>
            <person name="Xin Y."/>
            <person name="Zou X."/>
            <person name="Han Y."/>
            <person name="Richards S."/>
            <person name="Worley K."/>
            <person name="Muzny D."/>
            <person name="Gibbs R."/>
        </authorList>
    </citation>
    <scope>NUCLEOTIDE SEQUENCE</scope>
    <source>
        <strain evidence="17">Sampled in the wild</strain>
    </source>
</reference>
<evidence type="ECO:0000256" key="16">
    <source>
        <dbReference type="SAM" id="Phobius"/>
    </source>
</evidence>
<comment type="cofactor">
    <cofactor evidence="1 13">
        <name>heme</name>
        <dbReference type="ChEBI" id="CHEBI:30413"/>
    </cofactor>
</comment>
<evidence type="ECO:0000256" key="1">
    <source>
        <dbReference type="ARBA" id="ARBA00001971"/>
    </source>
</evidence>
<organism evidence="17 18">
    <name type="scientific">Ladona fulva</name>
    <name type="common">Scarce chaser dragonfly</name>
    <name type="synonym">Libellula fulva</name>
    <dbReference type="NCBI Taxonomy" id="123851"/>
    <lineage>
        <taxon>Eukaryota</taxon>
        <taxon>Metazoa</taxon>
        <taxon>Ecdysozoa</taxon>
        <taxon>Arthropoda</taxon>
        <taxon>Hexapoda</taxon>
        <taxon>Insecta</taxon>
        <taxon>Pterygota</taxon>
        <taxon>Palaeoptera</taxon>
        <taxon>Odonata</taxon>
        <taxon>Epiprocta</taxon>
        <taxon>Anisoptera</taxon>
        <taxon>Libelluloidea</taxon>
        <taxon>Libellulidae</taxon>
        <taxon>Ladona</taxon>
    </lineage>
</organism>
<evidence type="ECO:0000256" key="13">
    <source>
        <dbReference type="PIRSR" id="PIRSR602401-1"/>
    </source>
</evidence>
<dbReference type="GO" id="GO:0004497">
    <property type="term" value="F:monooxygenase activity"/>
    <property type="evidence" value="ECO:0007669"/>
    <property type="project" value="UniProtKB-KW"/>
</dbReference>
<evidence type="ECO:0000256" key="2">
    <source>
        <dbReference type="ARBA" id="ARBA00004174"/>
    </source>
</evidence>
<dbReference type="InterPro" id="IPR017972">
    <property type="entry name" value="Cyt_P450_CS"/>
</dbReference>
<dbReference type="Gene3D" id="1.10.630.10">
    <property type="entry name" value="Cytochrome P450"/>
    <property type="match status" value="1"/>
</dbReference>
<feature type="transmembrane region" description="Helical" evidence="16">
    <location>
        <begin position="7"/>
        <end position="27"/>
    </location>
</feature>
<keyword evidence="10 13" id="KW-0408">Iron</keyword>
<gene>
    <name evidence="17" type="ORF">J437_LFUL017706</name>
</gene>
<evidence type="ECO:0000313" key="18">
    <source>
        <dbReference type="Proteomes" id="UP000792457"/>
    </source>
</evidence>
<dbReference type="GO" id="GO:0016705">
    <property type="term" value="F:oxidoreductase activity, acting on paired donors, with incorporation or reduction of molecular oxygen"/>
    <property type="evidence" value="ECO:0007669"/>
    <property type="project" value="InterPro"/>
</dbReference>
<dbReference type="OrthoDB" id="2789670at2759"/>